<evidence type="ECO:0000313" key="7">
    <source>
        <dbReference type="EMBL" id="OSJ03716.1"/>
    </source>
</evidence>
<dbReference type="RefSeq" id="WP_085359241.1">
    <property type="nucleotide sequence ID" value="NZ_NAFC01000175.1"/>
</dbReference>
<accession>A0A1X3F317</accession>
<dbReference type="EMBL" id="NAFK01000178">
    <property type="protein sequence ID" value="OSJ20656.1"/>
    <property type="molecule type" value="Genomic_DNA"/>
</dbReference>
<keyword evidence="10" id="KW-1185">Reference proteome</keyword>
<dbReference type="AlphaFoldDB" id="A0A1X3F317"/>
<evidence type="ECO:0000313" key="10">
    <source>
        <dbReference type="Proteomes" id="UP000193884"/>
    </source>
</evidence>
<gene>
    <name evidence="4" type="primary">mdcC</name>
    <name evidence="8" type="ORF">BST63_39690</name>
    <name evidence="7" type="ORF">BSZ18_30875</name>
</gene>
<comment type="function">
    <text evidence="4">Subunit of malonate decarboxylase, it is an acyl carrier protein to which acetyl and malonyl thioester residues are bound via a 2'-(5''-phosphoribosyl)-3'-dephospho-CoA prosthetic group and turn over during the catalytic mechanism.</text>
</comment>
<keyword evidence="2 4" id="KW-0963">Cytoplasm</keyword>
<dbReference type="EMBL" id="NAFI01000186">
    <property type="protein sequence ID" value="OSJ03716.1"/>
    <property type="molecule type" value="Genomic_DNA"/>
</dbReference>
<evidence type="ECO:0000256" key="4">
    <source>
        <dbReference type="HAMAP-Rule" id="MF_00710"/>
    </source>
</evidence>
<comment type="PTM">
    <text evidence="4 6">Covalently binds the prosthetic group of malonate decarboxylase.</text>
</comment>
<proteinExistence type="inferred from homology"/>
<reference evidence="9 10" key="1">
    <citation type="submission" date="2017-03" db="EMBL/GenBank/DDBJ databases">
        <title>Whole genome sequences of fourteen strains of Bradyrhizobium canariense and one strain of Bradyrhizobium japonicum isolated from Lupinus (Papilionoideae: Genisteae) species in Algeria.</title>
        <authorList>
            <person name="Crovadore J."/>
            <person name="Chekireb D."/>
            <person name="Brachmann A."/>
            <person name="Chablais R."/>
            <person name="Cochard B."/>
            <person name="Lefort F."/>
        </authorList>
    </citation>
    <scope>NUCLEOTIDE SEQUENCE [LARGE SCALE GENOMIC DNA]</scope>
    <source>
        <strain evidence="7 9">UBMA195</strain>
        <strain evidence="8 10">UBMAN05</strain>
    </source>
</reference>
<evidence type="ECO:0000256" key="3">
    <source>
        <dbReference type="ARBA" id="ARBA00022553"/>
    </source>
</evidence>
<evidence type="ECO:0000256" key="6">
    <source>
        <dbReference type="PIRSR" id="PIRSR609662-50"/>
    </source>
</evidence>
<dbReference type="NCBIfam" id="TIGR03130">
    <property type="entry name" value="malonate_delta"/>
    <property type="match status" value="1"/>
</dbReference>
<name>A0A1X3F317_9BRAD</name>
<comment type="similarity">
    <text evidence="4">Belongs to the MdcC family.</text>
</comment>
<evidence type="ECO:0000256" key="1">
    <source>
        <dbReference type="ARBA" id="ARBA00004496"/>
    </source>
</evidence>
<dbReference type="InterPro" id="IPR009662">
    <property type="entry name" value="Malonate_deCO2ase_dsu"/>
</dbReference>
<dbReference type="Proteomes" id="UP000193884">
    <property type="component" value="Unassembled WGS sequence"/>
</dbReference>
<dbReference type="Proteomes" id="UP000193553">
    <property type="component" value="Unassembled WGS sequence"/>
</dbReference>
<dbReference type="OrthoDB" id="120290at2"/>
<dbReference type="GO" id="GO:0000036">
    <property type="term" value="F:acyl carrier activity"/>
    <property type="evidence" value="ECO:0007669"/>
    <property type="project" value="UniProtKB-UniRule"/>
</dbReference>
<protein>
    <recommendedName>
        <fullName evidence="4 5">Malonate decarboxylase acyl carrier protein</fullName>
    </recommendedName>
    <alternativeName>
        <fullName evidence="4">Malonate decarboxylase subunit delta</fullName>
    </alternativeName>
</protein>
<comment type="caution">
    <text evidence="7">The sequence shown here is derived from an EMBL/GenBank/DDBJ whole genome shotgun (WGS) entry which is preliminary data.</text>
</comment>
<evidence type="ECO:0000313" key="8">
    <source>
        <dbReference type="EMBL" id="OSJ20656.1"/>
    </source>
</evidence>
<sequence>MEKLSFRLSSPNSASGTRSQAIVGVVASGNLEVLLERTSPADVCTIEIATAAHGFGMVWDAVVRDFVARRSAGGLRISINDGGARPDTVALRLAQGVRKIEEPER</sequence>
<organism evidence="7 9">
    <name type="scientific">Bradyrhizobium canariense</name>
    <dbReference type="NCBI Taxonomy" id="255045"/>
    <lineage>
        <taxon>Bacteria</taxon>
        <taxon>Pseudomonadati</taxon>
        <taxon>Pseudomonadota</taxon>
        <taxon>Alphaproteobacteria</taxon>
        <taxon>Hyphomicrobiales</taxon>
        <taxon>Nitrobacteraceae</taxon>
        <taxon>Bradyrhizobium</taxon>
    </lineage>
</organism>
<evidence type="ECO:0000256" key="2">
    <source>
        <dbReference type="ARBA" id="ARBA00022490"/>
    </source>
</evidence>
<keyword evidence="3 4" id="KW-0597">Phosphoprotein</keyword>
<evidence type="ECO:0000313" key="9">
    <source>
        <dbReference type="Proteomes" id="UP000193553"/>
    </source>
</evidence>
<comment type="subcellular location">
    <subcellularLocation>
        <location evidence="1 4">Cytoplasm</location>
    </subcellularLocation>
</comment>
<dbReference type="GO" id="GO:0005737">
    <property type="term" value="C:cytoplasm"/>
    <property type="evidence" value="ECO:0007669"/>
    <property type="project" value="UniProtKB-SubCell"/>
</dbReference>
<dbReference type="HAMAP" id="MF_00710">
    <property type="entry name" value="Malonate_deCO2ase_dsu"/>
    <property type="match status" value="1"/>
</dbReference>
<dbReference type="Pfam" id="PF06857">
    <property type="entry name" value="ACP"/>
    <property type="match status" value="1"/>
</dbReference>
<feature type="modified residue" description="O-(phosphoribosyl dephospho-coenzyme A)serine" evidence="4 6">
    <location>
        <position position="28"/>
    </location>
</feature>
<dbReference type="InterPro" id="IPR023439">
    <property type="entry name" value="Mal_deCO2ase/Cit_lyase_ACP"/>
</dbReference>
<evidence type="ECO:0000256" key="5">
    <source>
        <dbReference type="NCBIfam" id="TIGR03130"/>
    </source>
</evidence>